<evidence type="ECO:0000313" key="2">
    <source>
        <dbReference type="Proteomes" id="UP000789366"/>
    </source>
</evidence>
<dbReference type="EMBL" id="CAJVPW010006157">
    <property type="protein sequence ID" value="CAG8565327.1"/>
    <property type="molecule type" value="Genomic_DNA"/>
</dbReference>
<gene>
    <name evidence="1" type="ORF">SPELUC_LOCUS5774</name>
</gene>
<protein>
    <submittedName>
        <fullName evidence="1">3638_t:CDS:1</fullName>
    </submittedName>
</protein>
<comment type="caution">
    <text evidence="1">The sequence shown here is derived from an EMBL/GenBank/DDBJ whole genome shotgun (WGS) entry which is preliminary data.</text>
</comment>
<name>A0ACA9M226_9GLOM</name>
<proteinExistence type="predicted"/>
<sequence>MEEPGQVTISHIDSIVNGIAALSINHVEREERLSRSEIEAMIRDAITKNTKDLNKKCNQQKVTKPCDNKSNKGIMFNNADVCLVEFREKGNRNEEEYLKVELLDENECGNIRAFGKRKRKDDISEVIEPL</sequence>
<keyword evidence="2" id="KW-1185">Reference proteome</keyword>
<dbReference type="Proteomes" id="UP000789366">
    <property type="component" value="Unassembled WGS sequence"/>
</dbReference>
<accession>A0ACA9M226</accession>
<feature type="non-terminal residue" evidence="1">
    <location>
        <position position="130"/>
    </location>
</feature>
<reference evidence="1" key="1">
    <citation type="submission" date="2021-06" db="EMBL/GenBank/DDBJ databases">
        <authorList>
            <person name="Kallberg Y."/>
            <person name="Tangrot J."/>
            <person name="Rosling A."/>
        </authorList>
    </citation>
    <scope>NUCLEOTIDE SEQUENCE</scope>
    <source>
        <strain evidence="1">28 12/20/2015</strain>
    </source>
</reference>
<evidence type="ECO:0000313" key="1">
    <source>
        <dbReference type="EMBL" id="CAG8565327.1"/>
    </source>
</evidence>
<organism evidence="1 2">
    <name type="scientific">Cetraspora pellucida</name>
    <dbReference type="NCBI Taxonomy" id="1433469"/>
    <lineage>
        <taxon>Eukaryota</taxon>
        <taxon>Fungi</taxon>
        <taxon>Fungi incertae sedis</taxon>
        <taxon>Mucoromycota</taxon>
        <taxon>Glomeromycotina</taxon>
        <taxon>Glomeromycetes</taxon>
        <taxon>Diversisporales</taxon>
        <taxon>Gigasporaceae</taxon>
        <taxon>Cetraspora</taxon>
    </lineage>
</organism>